<comment type="caution">
    <text evidence="15">The sequence shown here is derived from an EMBL/GenBank/DDBJ whole genome shotgun (WGS) entry which is preliminary data.</text>
</comment>
<accession>A0AAU9KKT7</accession>
<comment type="caution">
    <text evidence="14">Lacks conserved residue(s) required for the propagation of feature annotation.</text>
</comment>
<dbReference type="PANTHER" id="PTHR12317">
    <property type="entry name" value="DIACYLGLYCEROL O-ACYLTRANSFERASE"/>
    <property type="match status" value="1"/>
</dbReference>
<evidence type="ECO:0000313" key="16">
    <source>
        <dbReference type="EMBL" id="CAH0517651.1"/>
    </source>
</evidence>
<keyword evidence="11" id="KW-0443">Lipid metabolism</keyword>
<evidence type="ECO:0000256" key="7">
    <source>
        <dbReference type="ARBA" id="ARBA00022692"/>
    </source>
</evidence>
<evidence type="ECO:0000256" key="3">
    <source>
        <dbReference type="ARBA" id="ARBA00005189"/>
    </source>
</evidence>
<proteinExistence type="inferred from homology"/>
<keyword evidence="7 14" id="KW-0812">Transmembrane</keyword>
<dbReference type="EMBL" id="CAKKTJ010000088">
    <property type="protein sequence ID" value="CAH0473873.1"/>
    <property type="molecule type" value="Genomic_DNA"/>
</dbReference>
<protein>
    <recommendedName>
        <fullName evidence="14">Acyltransferase</fullName>
        <ecNumber evidence="14">2.3.1.-</ecNumber>
    </recommendedName>
</protein>
<keyword evidence="10 14" id="KW-1133">Transmembrane helix</keyword>
<dbReference type="GO" id="GO:0004144">
    <property type="term" value="F:diacylglycerol O-acyltransferase activity"/>
    <property type="evidence" value="ECO:0007669"/>
    <property type="project" value="TreeGrafter"/>
</dbReference>
<dbReference type="CDD" id="cd07987">
    <property type="entry name" value="LPLAT_MGAT-like"/>
    <property type="match status" value="1"/>
</dbReference>
<keyword evidence="5" id="KW-0444">Lipid biosynthesis</keyword>
<evidence type="ECO:0000256" key="6">
    <source>
        <dbReference type="ARBA" id="ARBA00022679"/>
    </source>
</evidence>
<comment type="pathway">
    <text evidence="3">Lipid metabolism.</text>
</comment>
<evidence type="ECO:0000256" key="14">
    <source>
        <dbReference type="RuleBase" id="RU367023"/>
    </source>
</evidence>
<evidence type="ECO:0000256" key="11">
    <source>
        <dbReference type="ARBA" id="ARBA00023098"/>
    </source>
</evidence>
<evidence type="ECO:0000313" key="15">
    <source>
        <dbReference type="EMBL" id="CAH0473873.1"/>
    </source>
</evidence>
<keyword evidence="12 14" id="KW-0472">Membrane</keyword>
<dbReference type="GO" id="GO:0019432">
    <property type="term" value="P:triglyceride biosynthetic process"/>
    <property type="evidence" value="ECO:0007669"/>
    <property type="project" value="TreeGrafter"/>
</dbReference>
<evidence type="ECO:0000256" key="4">
    <source>
        <dbReference type="ARBA" id="ARBA00005420"/>
    </source>
</evidence>
<evidence type="ECO:0000256" key="12">
    <source>
        <dbReference type="ARBA" id="ARBA00023136"/>
    </source>
</evidence>
<gene>
    <name evidence="16" type="ORF">PBS001_LOCUS4245</name>
    <name evidence="15" type="ORF">PBS003_LOCUS748</name>
</gene>
<name>A0AAU9KKT7_9STRA</name>
<dbReference type="InterPro" id="IPR007130">
    <property type="entry name" value="DAGAT"/>
</dbReference>
<keyword evidence="9 14" id="KW-0256">Endoplasmic reticulum</keyword>
<dbReference type="EC" id="2.3.1.-" evidence="14"/>
<evidence type="ECO:0000256" key="13">
    <source>
        <dbReference type="ARBA" id="ARBA00023315"/>
    </source>
</evidence>
<dbReference type="GO" id="GO:0006071">
    <property type="term" value="P:glycerol metabolic process"/>
    <property type="evidence" value="ECO:0007669"/>
    <property type="project" value="UniProtKB-KW"/>
</dbReference>
<comment type="subcellular location">
    <subcellularLocation>
        <location evidence="1 14">Endoplasmic reticulum membrane</location>
        <topology evidence="1 14">Multi-pass membrane protein</topology>
    </subcellularLocation>
</comment>
<dbReference type="EMBL" id="CAKLCB010000247">
    <property type="protein sequence ID" value="CAH0517651.1"/>
    <property type="molecule type" value="Genomic_DNA"/>
</dbReference>
<keyword evidence="8" id="KW-0319">Glycerol metabolism</keyword>
<evidence type="ECO:0000256" key="1">
    <source>
        <dbReference type="ARBA" id="ARBA00004477"/>
    </source>
</evidence>
<dbReference type="AlphaFoldDB" id="A0AAU9KKT7"/>
<dbReference type="GO" id="GO:0005789">
    <property type="term" value="C:endoplasmic reticulum membrane"/>
    <property type="evidence" value="ECO:0007669"/>
    <property type="project" value="UniProtKB-SubCell"/>
</dbReference>
<dbReference type="Pfam" id="PF03982">
    <property type="entry name" value="DAGAT"/>
    <property type="match status" value="1"/>
</dbReference>
<feature type="transmembrane region" description="Helical" evidence="14">
    <location>
        <begin position="46"/>
        <end position="70"/>
    </location>
</feature>
<sequence length="392" mass="46376">MNNTMARVQWLKNSACSRTPTWPNFDARPNLRTLQGRFVRRFHLTILYGLWVLGLLWFLMMWIFSLFYLVQWVWGRVTGGKALSMPLSVQIYLISIILHKSYHYLTRLSLHQWPFIRRFLRQLFLQYPYFRLNVLIFDEREKSKQTKNSSEAMFGNKLNKEIASKTIEENNLVPFVKPDDRALFAFHPHGVLPNGFAFNGAHHMGFVHSHCRWLVSENLFWFPVIKDLLNWMDFSCVAKSTFHRFMSTGQNVCFLPGGFEEATLYERGKHRVYIKKRFGFIKLALQHGYKVHPVYTFGEEYTYHTFPYLLQLRLKFNEFKIPVVLFYGLLRCFFLPCSDVDLITVVGEGLVMPRIEQPTKEHVRKYHAQYVDALQKLFDKYKCAYADSAVDA</sequence>
<keyword evidence="17" id="KW-1185">Reference proteome</keyword>
<reference evidence="15 17" key="1">
    <citation type="submission" date="2021-11" db="EMBL/GenBank/DDBJ databases">
        <authorList>
            <person name="Islam A."/>
            <person name="Islam S."/>
            <person name="Flora M.S."/>
            <person name="Rahman M."/>
            <person name="Ziaur R.M."/>
            <person name="Epstein J.H."/>
            <person name="Hassan M."/>
            <person name="Klassen M."/>
            <person name="Woodard K."/>
            <person name="Webb A."/>
            <person name="Webby R.J."/>
            <person name="El Zowalaty M.E."/>
        </authorList>
    </citation>
    <scope>NUCLEOTIDE SEQUENCE</scope>
    <source>
        <strain evidence="16">Pbs1</strain>
        <strain evidence="15">Pbs3</strain>
    </source>
</reference>
<keyword evidence="6 14" id="KW-0808">Transferase</keyword>
<dbReference type="PANTHER" id="PTHR12317:SF0">
    <property type="entry name" value="ACYLTRANSFERASE"/>
    <property type="match status" value="1"/>
</dbReference>
<comment type="pathway">
    <text evidence="2">Glycerolipid metabolism; triacylglycerol biosynthesis.</text>
</comment>
<organism evidence="15 18">
    <name type="scientific">Peronospora belbahrii</name>
    <dbReference type="NCBI Taxonomy" id="622444"/>
    <lineage>
        <taxon>Eukaryota</taxon>
        <taxon>Sar</taxon>
        <taxon>Stramenopiles</taxon>
        <taxon>Oomycota</taxon>
        <taxon>Peronosporomycetes</taxon>
        <taxon>Peronosporales</taxon>
        <taxon>Peronosporaceae</taxon>
        <taxon>Peronospora</taxon>
    </lineage>
</organism>
<evidence type="ECO:0000313" key="18">
    <source>
        <dbReference type="Proteomes" id="UP001160483"/>
    </source>
</evidence>
<dbReference type="Proteomes" id="UP001158986">
    <property type="component" value="Unassembled WGS sequence"/>
</dbReference>
<evidence type="ECO:0000256" key="5">
    <source>
        <dbReference type="ARBA" id="ARBA00022516"/>
    </source>
</evidence>
<evidence type="ECO:0000256" key="9">
    <source>
        <dbReference type="ARBA" id="ARBA00022824"/>
    </source>
</evidence>
<evidence type="ECO:0000313" key="17">
    <source>
        <dbReference type="Proteomes" id="UP001158986"/>
    </source>
</evidence>
<keyword evidence="13" id="KW-0012">Acyltransferase</keyword>
<comment type="similarity">
    <text evidence="4 14">Belongs to the diacylglycerol acyltransferase family.</text>
</comment>
<evidence type="ECO:0000256" key="2">
    <source>
        <dbReference type="ARBA" id="ARBA00004771"/>
    </source>
</evidence>
<evidence type="ECO:0000256" key="8">
    <source>
        <dbReference type="ARBA" id="ARBA00022798"/>
    </source>
</evidence>
<evidence type="ECO:0000256" key="10">
    <source>
        <dbReference type="ARBA" id="ARBA00022989"/>
    </source>
</evidence>
<dbReference type="Proteomes" id="UP001160483">
    <property type="component" value="Unassembled WGS sequence"/>
</dbReference>